<organism evidence="1 2">
    <name type="scientific">Arthrobacter phage KBurrousTX</name>
    <dbReference type="NCBI Taxonomy" id="2315608"/>
    <lineage>
        <taxon>Viruses</taxon>
        <taxon>Duplodnaviria</taxon>
        <taxon>Heunggongvirae</taxon>
        <taxon>Uroviricota</taxon>
        <taxon>Caudoviricetes</taxon>
        <taxon>Klausavirus</taxon>
        <taxon>Klausavirus kburrousTX</taxon>
    </lineage>
</organism>
<dbReference type="KEGG" id="vg:55811033"/>
<dbReference type="EMBL" id="MH744419">
    <property type="protein sequence ID" value="AYD81581.1"/>
    <property type="molecule type" value="Genomic_DNA"/>
</dbReference>
<keyword evidence="1" id="KW-0269">Exonuclease</keyword>
<evidence type="ECO:0000313" key="2">
    <source>
        <dbReference type="Proteomes" id="UP000278416"/>
    </source>
</evidence>
<dbReference type="GO" id="GO:0004527">
    <property type="term" value="F:exonuclease activity"/>
    <property type="evidence" value="ECO:0007669"/>
    <property type="project" value="UniProtKB-KW"/>
</dbReference>
<evidence type="ECO:0000313" key="1">
    <source>
        <dbReference type="EMBL" id="AYD81581.1"/>
    </source>
</evidence>
<accession>A0A386K8E2</accession>
<proteinExistence type="predicted"/>
<protein>
    <submittedName>
        <fullName evidence="1">Cas4 family exonuclease</fullName>
    </submittedName>
</protein>
<gene>
    <name evidence="1" type="primary">87</name>
    <name evidence="1" type="ORF">KBurrousTX_87</name>
</gene>
<dbReference type="GeneID" id="55811033"/>
<keyword evidence="2" id="KW-1185">Reference proteome</keyword>
<sequence>MTNTYPELLQEIATLVVLEQHTWQTEDDLQNSIAECLKAAGLDVTREVTLDGGLGRIDLMIDGKGIGIEVKVKGSWQQLTRQVMRYSRAPEIKALLVATTKPAHAMHTPVAANGVPILTVVLGGGLS</sequence>
<keyword evidence="1" id="KW-0378">Hydrolase</keyword>
<dbReference type="RefSeq" id="YP_009881760.1">
    <property type="nucleotide sequence ID" value="NC_049442.1"/>
</dbReference>
<keyword evidence="1" id="KW-0540">Nuclease</keyword>
<dbReference type="Proteomes" id="UP000278416">
    <property type="component" value="Segment"/>
</dbReference>
<reference evidence="1 2" key="1">
    <citation type="submission" date="2018-08" db="EMBL/GenBank/DDBJ databases">
        <authorList>
            <person name="Edupali M."/>
            <person name="Eltaeb M."/>
            <person name="Griswold I."/>
            <person name="Han P."/>
            <person name="Iszauk E."/>
            <person name="Joshi S."/>
            <person name="Kim Y."/>
            <person name="Krakopolsky K."/>
            <person name="Kubyshko V."/>
            <person name="Lee J."/>
            <person name="Lee N.Y."/>
            <person name="Lumaj G."/>
            <person name="Muskovitz J."/>
            <person name="Ning J."/>
            <person name="Noll E."/>
            <person name="Persaud B."/>
            <person name="Shankar N."/>
            <person name="Shim K."/>
            <person name="Srinivasan C."/>
            <person name="Yoon I."/>
            <person name="Zhang S."/>
            <person name="Ziausyte U."/>
            <person name="Jarvik J.W."/>
            <person name="Mcguier N."/>
            <person name="Lopez A.J."/>
            <person name="Garlena R.A."/>
            <person name="Russell D.A."/>
            <person name="Pope W.H."/>
            <person name="Jacobs-Sera D."/>
            <person name="Hatfull G.F."/>
        </authorList>
    </citation>
    <scope>NUCLEOTIDE SEQUENCE [LARGE SCALE GENOMIC DNA]</scope>
</reference>
<name>A0A386K8E2_9CAUD</name>